<evidence type="ECO:0000256" key="2">
    <source>
        <dbReference type="ARBA" id="ARBA00023242"/>
    </source>
</evidence>
<protein>
    <recommendedName>
        <fullName evidence="4">Chromo domain-containing protein</fullName>
    </recommendedName>
</protein>
<dbReference type="Gene3D" id="2.40.50.40">
    <property type="match status" value="3"/>
</dbReference>
<feature type="region of interest" description="Disordered" evidence="3">
    <location>
        <begin position="305"/>
        <end position="357"/>
    </location>
</feature>
<dbReference type="InterPro" id="IPR023779">
    <property type="entry name" value="Chromodomain_CS"/>
</dbReference>
<accession>E4XG24</accession>
<organism evidence="5">
    <name type="scientific">Oikopleura dioica</name>
    <name type="common">Tunicate</name>
    <dbReference type="NCBI Taxonomy" id="34765"/>
    <lineage>
        <taxon>Eukaryota</taxon>
        <taxon>Metazoa</taxon>
        <taxon>Chordata</taxon>
        <taxon>Tunicata</taxon>
        <taxon>Appendicularia</taxon>
        <taxon>Copelata</taxon>
        <taxon>Oikopleuridae</taxon>
        <taxon>Oikopleura</taxon>
    </lineage>
</organism>
<feature type="compositionally biased region" description="Basic and acidic residues" evidence="3">
    <location>
        <begin position="305"/>
        <end position="347"/>
    </location>
</feature>
<evidence type="ECO:0000313" key="5">
    <source>
        <dbReference type="EMBL" id="CBY24564.1"/>
    </source>
</evidence>
<dbReference type="AlphaFoldDB" id="E4XG24"/>
<dbReference type="OrthoDB" id="5843976at2759"/>
<reference evidence="5" key="1">
    <citation type="journal article" date="2010" name="Science">
        <title>Plasticity of animal genome architecture unmasked by rapid evolution of a pelagic tunicate.</title>
        <authorList>
            <person name="Denoeud F."/>
            <person name="Henriet S."/>
            <person name="Mungpakdee S."/>
            <person name="Aury J.M."/>
            <person name="Da Silva C."/>
            <person name="Brinkmann H."/>
            <person name="Mikhaleva J."/>
            <person name="Olsen L.C."/>
            <person name="Jubin C."/>
            <person name="Canestro C."/>
            <person name="Bouquet J.M."/>
            <person name="Danks G."/>
            <person name="Poulain J."/>
            <person name="Campsteijn C."/>
            <person name="Adamski M."/>
            <person name="Cross I."/>
            <person name="Yadetie F."/>
            <person name="Muffato M."/>
            <person name="Louis A."/>
            <person name="Butcher S."/>
            <person name="Tsagkogeorga G."/>
            <person name="Konrad A."/>
            <person name="Singh S."/>
            <person name="Jensen M.F."/>
            <person name="Cong E.H."/>
            <person name="Eikeseth-Otteraa H."/>
            <person name="Noel B."/>
            <person name="Anthouard V."/>
            <person name="Porcel B.M."/>
            <person name="Kachouri-Lafond R."/>
            <person name="Nishino A."/>
            <person name="Ugolini M."/>
            <person name="Chourrout P."/>
            <person name="Nishida H."/>
            <person name="Aasland R."/>
            <person name="Huzurbazar S."/>
            <person name="Westhof E."/>
            <person name="Delsuc F."/>
            <person name="Lehrach H."/>
            <person name="Reinhardt R."/>
            <person name="Weissenbach J."/>
            <person name="Roy S.W."/>
            <person name="Artiguenave F."/>
            <person name="Postlethwait J.H."/>
            <person name="Manak J.R."/>
            <person name="Thompson E.M."/>
            <person name="Jaillon O."/>
            <person name="Du Pasquier L."/>
            <person name="Boudinot P."/>
            <person name="Liberles D.A."/>
            <person name="Volff J.N."/>
            <person name="Philippe H."/>
            <person name="Lenhard B."/>
            <person name="Roest Crollius H."/>
            <person name="Wincker P."/>
            <person name="Chourrout D."/>
        </authorList>
    </citation>
    <scope>NUCLEOTIDE SEQUENCE [LARGE SCALE GENOMIC DNA]</scope>
</reference>
<dbReference type="InterPro" id="IPR000953">
    <property type="entry name" value="Chromo/chromo_shadow_dom"/>
</dbReference>
<evidence type="ECO:0000259" key="4">
    <source>
        <dbReference type="PROSITE" id="PS50013"/>
    </source>
</evidence>
<dbReference type="Pfam" id="PF00385">
    <property type="entry name" value="Chromo"/>
    <property type="match status" value="2"/>
</dbReference>
<comment type="subcellular location">
    <subcellularLocation>
        <location evidence="1">Nucleus</location>
    </subcellularLocation>
</comment>
<dbReference type="Proteomes" id="UP000001307">
    <property type="component" value="Unassembled WGS sequence"/>
</dbReference>
<feature type="compositionally biased region" description="Basic residues" evidence="3">
    <location>
        <begin position="1"/>
        <end position="17"/>
    </location>
</feature>
<dbReference type="PROSITE" id="PS00598">
    <property type="entry name" value="CHROMO_1"/>
    <property type="match status" value="1"/>
</dbReference>
<keyword evidence="2" id="KW-0539">Nucleus</keyword>
<feature type="domain" description="Chromo" evidence="4">
    <location>
        <begin position="187"/>
        <end position="246"/>
    </location>
</feature>
<dbReference type="InParanoid" id="E4XG24"/>
<dbReference type="PROSITE" id="PS50013">
    <property type="entry name" value="CHROMO_2"/>
    <property type="match status" value="2"/>
</dbReference>
<dbReference type="InterPro" id="IPR023780">
    <property type="entry name" value="Chromo_domain"/>
</dbReference>
<feature type="region of interest" description="Disordered" evidence="3">
    <location>
        <begin position="86"/>
        <end position="121"/>
    </location>
</feature>
<name>E4XG24_OIKDI</name>
<proteinExistence type="predicted"/>
<dbReference type="PANTHER" id="PTHR22812">
    <property type="entry name" value="CHROMOBOX PROTEIN"/>
    <property type="match status" value="1"/>
</dbReference>
<dbReference type="GO" id="GO:0005634">
    <property type="term" value="C:nucleus"/>
    <property type="evidence" value="ECO:0007669"/>
    <property type="project" value="UniProtKB-SubCell"/>
</dbReference>
<dbReference type="EMBL" id="FN653046">
    <property type="protein sequence ID" value="CBY24564.1"/>
    <property type="molecule type" value="Genomic_DNA"/>
</dbReference>
<feature type="compositionally biased region" description="Basic and acidic residues" evidence="3">
    <location>
        <begin position="22"/>
        <end position="35"/>
    </location>
</feature>
<evidence type="ECO:0000313" key="6">
    <source>
        <dbReference type="EMBL" id="CBY37110.1"/>
    </source>
</evidence>
<evidence type="ECO:0000256" key="1">
    <source>
        <dbReference type="ARBA" id="ARBA00004123"/>
    </source>
</evidence>
<feature type="region of interest" description="Disordered" evidence="3">
    <location>
        <begin position="1"/>
        <end position="35"/>
    </location>
</feature>
<feature type="domain" description="Chromo" evidence="4">
    <location>
        <begin position="250"/>
        <end position="309"/>
    </location>
</feature>
<dbReference type="Proteomes" id="UP000011014">
    <property type="component" value="Unassembled WGS sequence"/>
</dbReference>
<dbReference type="InterPro" id="IPR051219">
    <property type="entry name" value="Heterochromatin_chromo-domain"/>
</dbReference>
<dbReference type="SUPFAM" id="SSF54160">
    <property type="entry name" value="Chromo domain-like"/>
    <property type="match status" value="2"/>
</dbReference>
<dbReference type="SMART" id="SM00298">
    <property type="entry name" value="CHROMO"/>
    <property type="match status" value="3"/>
</dbReference>
<dbReference type="EMBL" id="FN654900">
    <property type="protein sequence ID" value="CBY37110.1"/>
    <property type="molecule type" value="Genomic_DNA"/>
</dbReference>
<keyword evidence="7" id="KW-1185">Reference proteome</keyword>
<dbReference type="InterPro" id="IPR016197">
    <property type="entry name" value="Chromo-like_dom_sf"/>
</dbReference>
<evidence type="ECO:0000256" key="3">
    <source>
        <dbReference type="SAM" id="MobiDB-lite"/>
    </source>
</evidence>
<dbReference type="CDD" id="cd00024">
    <property type="entry name" value="CD_CSD"/>
    <property type="match status" value="3"/>
</dbReference>
<gene>
    <name evidence="5" type="ORF">GSOID_T00010432001</name>
    <name evidence="6" type="ORF">GSOID_T00030181001</name>
</gene>
<evidence type="ECO:0000313" key="7">
    <source>
        <dbReference type="Proteomes" id="UP000001307"/>
    </source>
</evidence>
<sequence length="357" mass="40452">MGTTKRGRSAAGSKRKAAQPTRKSDRAKRSYVPRDDDGVIVQVLAAKKIGGVDHFKVKWSDDVRPNSWEPAKKVLKVAKSLVDEYQANEPTSDSEVPVTPKKSASTQKRGKSPTKTKKESVDDLVMGRSIKAGRVEYKFKKAGKTKAIPLYKLDKKELDAVQSYERNIQSDNSTDLSAEESGGSEVYKVQKILDRKGAGKNRRYLIRWEGYNKAHDTWEPITNIEPARKMANAFDKKQDAIEAENADKDFEVEKIVEEKIRRNKPCFLVKWNGYPVSFNTWQSAESLQGCSSILDAWEVQKQKRLESQRIAREKREKKKEERKAKQAKEKQEAAEKAATEASKKSADEDNQVTAKEK</sequence>